<dbReference type="EMBL" id="FRBT01000003">
    <property type="protein sequence ID" value="SHL99077.1"/>
    <property type="molecule type" value="Genomic_DNA"/>
</dbReference>
<proteinExistence type="predicted"/>
<reference evidence="2" key="1">
    <citation type="submission" date="2016-11" db="EMBL/GenBank/DDBJ databases">
        <authorList>
            <person name="Varghese N."/>
            <person name="Submissions S."/>
        </authorList>
    </citation>
    <scope>NUCLEOTIDE SEQUENCE [LARGE SCALE GENOMIC DNA]</scope>
    <source>
        <strain evidence="2">DSM 24724</strain>
    </source>
</reference>
<evidence type="ECO:0000313" key="1">
    <source>
        <dbReference type="EMBL" id="SHL99077.1"/>
    </source>
</evidence>
<dbReference type="Proteomes" id="UP000184028">
    <property type="component" value="Unassembled WGS sequence"/>
</dbReference>
<keyword evidence="2" id="KW-1185">Reference proteome</keyword>
<name>A0A1M7F5Y2_9FLAO</name>
<organism evidence="1 2">
    <name type="scientific">Flavobacterium chilense</name>
    <dbReference type="NCBI Taxonomy" id="946677"/>
    <lineage>
        <taxon>Bacteria</taxon>
        <taxon>Pseudomonadati</taxon>
        <taxon>Bacteroidota</taxon>
        <taxon>Flavobacteriia</taxon>
        <taxon>Flavobacteriales</taxon>
        <taxon>Flavobacteriaceae</taxon>
        <taxon>Flavobacterium</taxon>
    </lineage>
</organism>
<dbReference type="RefSeq" id="WP_068842511.1">
    <property type="nucleotide sequence ID" value="NZ_FRBT01000003.1"/>
</dbReference>
<dbReference type="AlphaFoldDB" id="A0A1M7F5Y2"/>
<sequence length="145" mass="16659">MANHYYIISEVSFFNNKIQDFISGTGIDIKQSCYSKMPTVSEIKKALIEYRFQTNEILNQNGRIELIASKNNTESIGLIFTEIEDENEPVDMFRILRGSHTDTVIDFVKFLAISYGNFLYYGDSGIMSLITKDKDSEIIRSELNM</sequence>
<gene>
    <name evidence="1" type="ORF">SAMN05444484_103226</name>
</gene>
<accession>A0A1M7F5Y2</accession>
<protein>
    <submittedName>
        <fullName evidence="1">Uncharacterized protein</fullName>
    </submittedName>
</protein>
<evidence type="ECO:0000313" key="2">
    <source>
        <dbReference type="Proteomes" id="UP000184028"/>
    </source>
</evidence>
<dbReference type="STRING" id="946677.SAMN05444484_103226"/>